<evidence type="ECO:0000313" key="2">
    <source>
        <dbReference type="Proteomes" id="UP000214646"/>
    </source>
</evidence>
<sequence>MNLTGKRLDLLERADECARILGHPKHEARRFAQLNPGDRGVAVALQEYLDAQLAQIRAELFAITTRGQTE</sequence>
<dbReference type="EMBL" id="NIDE01000005">
    <property type="protein sequence ID" value="OWK42039.1"/>
    <property type="molecule type" value="Genomic_DNA"/>
</dbReference>
<keyword evidence="2" id="KW-1185">Reference proteome</keyword>
<name>A0A225DXS3_9BACT</name>
<accession>A0A225DXS3</accession>
<reference evidence="2" key="1">
    <citation type="submission" date="2017-06" db="EMBL/GenBank/DDBJ databases">
        <title>Genome analysis of Fimbriiglobus ruber SP5, the first member of the order Planctomycetales with confirmed chitinolytic capability.</title>
        <authorList>
            <person name="Ravin N.V."/>
            <person name="Rakitin A.L."/>
            <person name="Ivanova A.A."/>
            <person name="Beletsky A.V."/>
            <person name="Kulichevskaya I.S."/>
            <person name="Mardanov A.V."/>
            <person name="Dedysh S.N."/>
        </authorList>
    </citation>
    <scope>NUCLEOTIDE SEQUENCE [LARGE SCALE GENOMIC DNA]</scope>
    <source>
        <strain evidence="2">SP5</strain>
    </source>
</reference>
<gene>
    <name evidence="1" type="ORF">FRUB_04117</name>
</gene>
<comment type="caution">
    <text evidence="1">The sequence shown here is derived from an EMBL/GenBank/DDBJ whole genome shotgun (WGS) entry which is preliminary data.</text>
</comment>
<dbReference type="Proteomes" id="UP000214646">
    <property type="component" value="Unassembled WGS sequence"/>
</dbReference>
<proteinExistence type="predicted"/>
<evidence type="ECO:0000313" key="1">
    <source>
        <dbReference type="EMBL" id="OWK42039.1"/>
    </source>
</evidence>
<dbReference type="AlphaFoldDB" id="A0A225DXS3"/>
<dbReference type="RefSeq" id="WP_088255255.1">
    <property type="nucleotide sequence ID" value="NZ_NIDE01000005.1"/>
</dbReference>
<protein>
    <submittedName>
        <fullName evidence="1">Uncharacterized protein</fullName>
    </submittedName>
</protein>
<organism evidence="1 2">
    <name type="scientific">Fimbriiglobus ruber</name>
    <dbReference type="NCBI Taxonomy" id="1908690"/>
    <lineage>
        <taxon>Bacteria</taxon>
        <taxon>Pseudomonadati</taxon>
        <taxon>Planctomycetota</taxon>
        <taxon>Planctomycetia</taxon>
        <taxon>Gemmatales</taxon>
        <taxon>Gemmataceae</taxon>
        <taxon>Fimbriiglobus</taxon>
    </lineage>
</organism>